<feature type="domain" description="PurM-like C-terminal" evidence="16">
    <location>
        <begin position="439"/>
        <end position="596"/>
    </location>
</feature>
<feature type="binding site" evidence="14">
    <location>
        <position position="686"/>
    </location>
    <ligand>
        <name>ATP</name>
        <dbReference type="ChEBI" id="CHEBI:30616"/>
    </ligand>
</feature>
<keyword evidence="8 14" id="KW-0658">Purine biosynthesis</keyword>
<evidence type="ECO:0000256" key="7">
    <source>
        <dbReference type="ARBA" id="ARBA00022741"/>
    </source>
</evidence>
<dbReference type="UniPathway" id="UPA00074">
    <property type="reaction ID" value="UER00128"/>
</dbReference>
<comment type="subunit">
    <text evidence="14">Monomer.</text>
</comment>
<evidence type="ECO:0000256" key="4">
    <source>
        <dbReference type="ARBA" id="ARBA00022490"/>
    </source>
</evidence>
<dbReference type="GO" id="GO:0004642">
    <property type="term" value="F:phosphoribosylformylglycinamidine synthase activity"/>
    <property type="evidence" value="ECO:0007669"/>
    <property type="project" value="UniProtKB-UniRule"/>
</dbReference>
<feature type="domain" description="PurM-like C-terminal" evidence="16">
    <location>
        <begin position="834"/>
        <end position="981"/>
    </location>
</feature>
<dbReference type="SUPFAM" id="SSF55326">
    <property type="entry name" value="PurM N-terminal domain-like"/>
    <property type="match status" value="2"/>
</dbReference>
<keyword evidence="10 14" id="KW-0460">Magnesium</keyword>
<dbReference type="Pfam" id="PF18072">
    <property type="entry name" value="FGAR-AT_linker"/>
    <property type="match status" value="1"/>
</dbReference>
<keyword evidence="4 14" id="KW-0963">Cytoplasm</keyword>
<dbReference type="InterPro" id="IPR010073">
    <property type="entry name" value="PurL_large"/>
</dbReference>
<dbReference type="CDD" id="cd01740">
    <property type="entry name" value="GATase1_FGAR_AT"/>
    <property type="match status" value="1"/>
</dbReference>
<feature type="compositionally biased region" description="Polar residues" evidence="15">
    <location>
        <begin position="1040"/>
        <end position="1053"/>
    </location>
</feature>
<dbReference type="GO" id="GO:0046872">
    <property type="term" value="F:metal ion binding"/>
    <property type="evidence" value="ECO:0007669"/>
    <property type="project" value="UniProtKB-KW"/>
</dbReference>
<dbReference type="RefSeq" id="WP_220161016.1">
    <property type="nucleotide sequence ID" value="NZ_CP080507.1"/>
</dbReference>
<dbReference type="InterPro" id="IPR036604">
    <property type="entry name" value="PurS-like_sf"/>
</dbReference>
<feature type="domain" description="FGAR-AT PurM N-terminal-like" evidence="19">
    <location>
        <begin position="656"/>
        <end position="815"/>
    </location>
</feature>
<reference evidence="20" key="1">
    <citation type="submission" date="2021-08" db="EMBL/GenBank/DDBJ databases">
        <title>Genome of a novel bacterium of the phylum Verrucomicrobia, Oleiharenicola sp. KSB-15.</title>
        <authorList>
            <person name="Chung J.-H."/>
            <person name="Ahn J.-H."/>
            <person name="Yoon Y."/>
            <person name="Kim D.-Y."/>
            <person name="An S.-H."/>
            <person name="Park I."/>
            <person name="Yeon J."/>
        </authorList>
    </citation>
    <scope>NUCLEOTIDE SEQUENCE</scope>
    <source>
        <strain evidence="20">KSB-15</strain>
    </source>
</reference>
<evidence type="ECO:0000256" key="10">
    <source>
        <dbReference type="ARBA" id="ARBA00022842"/>
    </source>
</evidence>
<dbReference type="InterPro" id="IPR036921">
    <property type="entry name" value="PurM-like_N_sf"/>
</dbReference>
<dbReference type="FunFam" id="1.10.8.750:FF:000002">
    <property type="entry name" value="Phosphoribosylformylglycinamidine synthase"/>
    <property type="match status" value="1"/>
</dbReference>
<feature type="binding site" evidence="14">
    <location>
        <position position="730"/>
    </location>
    <ligand>
        <name>Mg(2+)</name>
        <dbReference type="ChEBI" id="CHEBI:18420"/>
    </ligand>
</feature>
<name>A0A8F9TUP6_9BACT</name>
<dbReference type="FunFam" id="3.40.50.880:FF:000008">
    <property type="entry name" value="Phosphoribosylformylglycinamidine synthase"/>
    <property type="match status" value="1"/>
</dbReference>
<dbReference type="GO" id="GO:0006189">
    <property type="term" value="P:'de novo' IMP biosynthetic process"/>
    <property type="evidence" value="ECO:0007669"/>
    <property type="project" value="UniProtKB-UniRule"/>
</dbReference>
<dbReference type="GO" id="GO:0005524">
    <property type="term" value="F:ATP binding"/>
    <property type="evidence" value="ECO:0007669"/>
    <property type="project" value="UniProtKB-UniRule"/>
</dbReference>
<evidence type="ECO:0000256" key="15">
    <source>
        <dbReference type="SAM" id="MobiDB-lite"/>
    </source>
</evidence>
<feature type="binding site" evidence="14">
    <location>
        <position position="895"/>
    </location>
    <ligand>
        <name>ATP</name>
        <dbReference type="ChEBI" id="CHEBI:30616"/>
    </ligand>
</feature>
<dbReference type="EMBL" id="CP080507">
    <property type="protein sequence ID" value="QYM77912.1"/>
    <property type="molecule type" value="Genomic_DNA"/>
</dbReference>
<dbReference type="CDD" id="cd02204">
    <property type="entry name" value="PurL_repeat2"/>
    <property type="match status" value="1"/>
</dbReference>
<feature type="domain" description="Phosphoribosylformylglycinamidine synthase linker" evidence="17">
    <location>
        <begin position="179"/>
        <end position="228"/>
    </location>
</feature>
<comment type="subcellular location">
    <subcellularLocation>
        <location evidence="1 14">Cytoplasm</location>
    </subcellularLocation>
</comment>
<dbReference type="HAMAP" id="MF_00419">
    <property type="entry name" value="PurL_1"/>
    <property type="match status" value="1"/>
</dbReference>
<dbReference type="InterPro" id="IPR040707">
    <property type="entry name" value="FGAR-AT_N"/>
</dbReference>
<evidence type="ECO:0000256" key="14">
    <source>
        <dbReference type="HAMAP-Rule" id="MF_00419"/>
    </source>
</evidence>
<feature type="binding site" evidence="14">
    <location>
        <position position="893"/>
    </location>
    <ligand>
        <name>Mg(2+)</name>
        <dbReference type="ChEBI" id="CHEBI:18420"/>
    </ligand>
</feature>
<evidence type="ECO:0000259" key="18">
    <source>
        <dbReference type="Pfam" id="PF18076"/>
    </source>
</evidence>
<dbReference type="Gene3D" id="1.10.8.750">
    <property type="entry name" value="Phosphoribosylformylglycinamidine synthase, linker domain"/>
    <property type="match status" value="1"/>
</dbReference>
<comment type="similarity">
    <text evidence="3 14">In the N-terminal section; belongs to the FGAMS family.</text>
</comment>
<organism evidence="20 21">
    <name type="scientific">Horticoccus luteus</name>
    <dbReference type="NCBI Taxonomy" id="2862869"/>
    <lineage>
        <taxon>Bacteria</taxon>
        <taxon>Pseudomonadati</taxon>
        <taxon>Verrucomicrobiota</taxon>
        <taxon>Opitutia</taxon>
        <taxon>Opitutales</taxon>
        <taxon>Opitutaceae</taxon>
        <taxon>Horticoccus</taxon>
    </lineage>
</organism>
<feature type="region of interest" description="Disordered" evidence="15">
    <location>
        <begin position="310"/>
        <end position="336"/>
    </location>
</feature>
<proteinExistence type="inferred from homology"/>
<dbReference type="InterPro" id="IPR055181">
    <property type="entry name" value="FGAR-AT_PurM_N-like"/>
</dbReference>
<dbReference type="Pfam" id="PF18076">
    <property type="entry name" value="FGAR-AT_N"/>
    <property type="match status" value="1"/>
</dbReference>
<comment type="catalytic activity">
    <reaction evidence="12 14">
        <text>N(2)-formyl-N(1)-(5-phospho-beta-D-ribosyl)glycinamide + L-glutamine + ATP + H2O = 2-formamido-N(1)-(5-O-phospho-beta-D-ribosyl)acetamidine + L-glutamate + ADP + phosphate + H(+)</text>
        <dbReference type="Rhea" id="RHEA:17129"/>
        <dbReference type="ChEBI" id="CHEBI:15377"/>
        <dbReference type="ChEBI" id="CHEBI:15378"/>
        <dbReference type="ChEBI" id="CHEBI:29985"/>
        <dbReference type="ChEBI" id="CHEBI:30616"/>
        <dbReference type="ChEBI" id="CHEBI:43474"/>
        <dbReference type="ChEBI" id="CHEBI:58359"/>
        <dbReference type="ChEBI" id="CHEBI:147286"/>
        <dbReference type="ChEBI" id="CHEBI:147287"/>
        <dbReference type="ChEBI" id="CHEBI:456216"/>
        <dbReference type="EC" id="6.3.5.3"/>
    </reaction>
</comment>
<dbReference type="InterPro" id="IPR010918">
    <property type="entry name" value="PurM-like_C_dom"/>
</dbReference>
<evidence type="ECO:0000256" key="6">
    <source>
        <dbReference type="ARBA" id="ARBA00022723"/>
    </source>
</evidence>
<evidence type="ECO:0000313" key="20">
    <source>
        <dbReference type="EMBL" id="QYM77912.1"/>
    </source>
</evidence>
<comment type="pathway">
    <text evidence="2 14">Purine metabolism; IMP biosynthesis via de novo pathway; 5-amino-1-(5-phospho-D-ribosyl)imidazole from N(2)-formyl-N(1)-(5-phospho-D-ribosyl)glycinamide: step 1/2.</text>
</comment>
<gene>
    <name evidence="14 20" type="primary">purL</name>
    <name evidence="20" type="synonym">purI</name>
    <name evidence="20" type="ORF">K0B96_11360</name>
</gene>
<dbReference type="CDD" id="cd02203">
    <property type="entry name" value="PurL_repeat1"/>
    <property type="match status" value="1"/>
</dbReference>
<feature type="active site" evidence="14">
    <location>
        <position position="1305"/>
    </location>
</feature>
<dbReference type="InterPro" id="IPR041609">
    <property type="entry name" value="PurL_linker"/>
</dbReference>
<dbReference type="InterPro" id="IPR036676">
    <property type="entry name" value="PurM-like_C_sf"/>
</dbReference>
<dbReference type="PANTHER" id="PTHR10099:SF1">
    <property type="entry name" value="PHOSPHORIBOSYLFORMYLGLYCINAMIDINE SYNTHASE"/>
    <property type="match status" value="1"/>
</dbReference>
<evidence type="ECO:0000256" key="1">
    <source>
        <dbReference type="ARBA" id="ARBA00004496"/>
    </source>
</evidence>
<evidence type="ECO:0000259" key="19">
    <source>
        <dbReference type="Pfam" id="PF22689"/>
    </source>
</evidence>
<feature type="compositionally biased region" description="Low complexity" evidence="15">
    <location>
        <begin position="1059"/>
        <end position="1074"/>
    </location>
</feature>
<dbReference type="Gene3D" id="3.30.1330.10">
    <property type="entry name" value="PurM-like, N-terminal domain"/>
    <property type="match status" value="2"/>
</dbReference>
<keyword evidence="21" id="KW-1185">Reference proteome</keyword>
<keyword evidence="11 14" id="KW-0315">Glutamine amidotransferase</keyword>
<evidence type="ECO:0000259" key="16">
    <source>
        <dbReference type="Pfam" id="PF02769"/>
    </source>
</evidence>
<comment type="caution">
    <text evidence="14">Lacks conserved residue(s) required for the propagation of feature annotation.</text>
</comment>
<dbReference type="FunFam" id="3.90.650.10:FF:000002">
    <property type="entry name" value="Phosphoribosylformylglycinamidine synthase"/>
    <property type="match status" value="1"/>
</dbReference>
<keyword evidence="5 14" id="KW-0436">Ligase</keyword>
<evidence type="ECO:0000256" key="11">
    <source>
        <dbReference type="ARBA" id="ARBA00022962"/>
    </source>
</evidence>
<feature type="active site" evidence="14">
    <location>
        <position position="1303"/>
    </location>
</feature>
<evidence type="ECO:0000256" key="2">
    <source>
        <dbReference type="ARBA" id="ARBA00004920"/>
    </source>
</evidence>
<dbReference type="SUPFAM" id="SSF56042">
    <property type="entry name" value="PurM C-terminal domain-like"/>
    <property type="match status" value="2"/>
</dbReference>
<keyword evidence="9 14" id="KW-0067">ATP-binding</keyword>
<feature type="binding site" evidence="14">
    <location>
        <position position="726"/>
    </location>
    <ligand>
        <name>Mg(2+)</name>
        <dbReference type="ChEBI" id="CHEBI:18420"/>
    </ligand>
</feature>
<dbReference type="NCBIfam" id="NF003672">
    <property type="entry name" value="PRK05297.1"/>
    <property type="match status" value="1"/>
</dbReference>
<accession>A0A8F9TUP6</accession>
<dbReference type="NCBIfam" id="TIGR01735">
    <property type="entry name" value="FGAM_synt"/>
    <property type="match status" value="1"/>
</dbReference>
<evidence type="ECO:0000256" key="13">
    <source>
        <dbReference type="ARBA" id="ARBA00057317"/>
    </source>
</evidence>
<dbReference type="Gene3D" id="3.90.650.10">
    <property type="entry name" value="PurM-like C-terminal domain"/>
    <property type="match status" value="2"/>
</dbReference>
<feature type="domain" description="Phosphoribosylformylglycinamidine synthase N-terminal" evidence="18">
    <location>
        <begin position="35"/>
        <end position="158"/>
    </location>
</feature>
<evidence type="ECO:0000256" key="5">
    <source>
        <dbReference type="ARBA" id="ARBA00022598"/>
    </source>
</evidence>
<dbReference type="PROSITE" id="PS51273">
    <property type="entry name" value="GATASE_TYPE_1"/>
    <property type="match status" value="1"/>
</dbReference>
<keyword evidence="6 14" id="KW-0479">Metal-binding</keyword>
<sequence>MLILRGSPALSSFRLRKLLDTLVAAGVPARAVSAEFVHVVDTSAPLSPAEDSILQKLLTYGPTRAAAPVAGLVQIVAPRPGTISPWSSKATDIAHICGLAAVQRIERAIAYTIQLDNAALEPPLHVLAPATLTALRSLLHDRMTQAVFNDVDCLAALFRHETPRPVATIPVLAAGRAALVAANRTLGLALADDEIDYLVQAFTALRRDPHDVELMMFAQANSEHCRHKIFNATWEIDGAPRDRSLFQMIKNTYALHSDGILSAYKDNAAVLTGSRGGRFFVDPHSGEYAAHTEDIHLLIKVETHNHPTAISPFPGAATGSGGEIRDEGATGRGGKPKAGLVGFTVSNLRLPGALQPWEKDFGKPGRIVSALDIMIEGPLGAAAFNNEFGRPAINGYFRTFEQQVPGANGSELRGYHKPIMLAGGLGNIRPDDVRKGDIRPGDHLIVLGGPAMLIGLGGGAASSMASGTGSEDLDFASVQRDNAEMERRCQEVIDRCWALGPDNPIAFIHDVGAGGVSNALPELVNDGGRGGRFNLRQLPSSEPGMSPLELWCNESQERYVLAVPAARLATFVALCERERAPFAVVGEATEQKDLVVDDPHFSNRPIDLPLEVLLGKPPRMHRVETSLRRPLRPLDLAGLSLADAIHRVLAHPAVADKTFLISIGDRSVGGLIVRDQMVGPWQVPVADCGVTVASFDVFTGEALAMGERTPVAINNAAASARLAVGEALTNLAAVQIGDLGKVNLSANWMAAPAVPGDAADLYAAVQAVGLELCPALGITIPVGKDSMSMSTVWADGAREKRVTAPVSLIVSSFAPVADVRLTLTPQLQAVEDSVLLLLDLGRGQNRLGGSILAQVVSQTGAAAPDVDEPADLKHFWAAIQQLGREQKILAYHDRSDGGLLATVVEMAFAGHTGVDLDLPAGAIKLSDHSRSAFGQLFSEELGAVLQVRESDLDDVAALLRQHGFKTCVARIGTLNRTHRVVIKQAGRVLFDEDLFALRAIWSDVTHRIAALRDNPACADDEHALRQQRDNPGLTPKLTFPLTQPVSSEKTATPSDSLDKAPSSSAASSVPASAHSKARSSQRPAVAILREQGVNGQIEMAAAFTRAGFRAIDVHMTDLLSGRVSLRDFAGLAACGGFSYGDVLGAGEGWAKSILFHDRARAEFAAFFAREDAFALGVCNGCQMMSNLHSIIPGSDHWPRFVQNKSERYEARFVSLKIESTPSVFFRGMEGSVIPVVVAHGEGYAEFTDADAAHRCSESGLVAARFVDNHHQVTEQYPLNPNGSPFGITALTSASGRVTIMMPHPERVHRTVNLSWHPADWPEESPWMQLFHNARAWTR</sequence>
<evidence type="ECO:0000256" key="9">
    <source>
        <dbReference type="ARBA" id="ARBA00022840"/>
    </source>
</evidence>
<protein>
    <recommendedName>
        <fullName evidence="14">Phosphoribosylformylglycinamidine synthase</fullName>
        <shortName evidence="14">FGAM synthase</shortName>
        <shortName evidence="14">FGAMS</shortName>
        <ecNumber evidence="14">6.3.5.3</ecNumber>
    </recommendedName>
    <alternativeName>
        <fullName evidence="14">Formylglycinamide ribonucleotide amidotransferase</fullName>
        <shortName evidence="14">FGAR amidotransferase</shortName>
        <shortName evidence="14">FGAR-AT</shortName>
    </alternativeName>
</protein>
<feature type="binding site" evidence="14">
    <location>
        <position position="687"/>
    </location>
    <ligand>
        <name>Mg(2+)</name>
        <dbReference type="ChEBI" id="CHEBI:18420"/>
    </ligand>
</feature>
<dbReference type="Pfam" id="PF13507">
    <property type="entry name" value="GATase_5"/>
    <property type="match status" value="1"/>
</dbReference>
<dbReference type="GO" id="GO:0005737">
    <property type="term" value="C:cytoplasm"/>
    <property type="evidence" value="ECO:0007669"/>
    <property type="project" value="UniProtKB-SubCell"/>
</dbReference>
<dbReference type="Proteomes" id="UP000825051">
    <property type="component" value="Chromosome"/>
</dbReference>
<dbReference type="SUPFAM" id="SSF82697">
    <property type="entry name" value="PurS-like"/>
    <property type="match status" value="1"/>
</dbReference>
<feature type="binding site" evidence="14">
    <location>
        <begin position="315"/>
        <end position="326"/>
    </location>
    <ligand>
        <name>ATP</name>
        <dbReference type="ChEBI" id="CHEBI:30616"/>
    </ligand>
</feature>
<evidence type="ECO:0000259" key="17">
    <source>
        <dbReference type="Pfam" id="PF18072"/>
    </source>
</evidence>
<dbReference type="Pfam" id="PF02769">
    <property type="entry name" value="AIRS_C"/>
    <property type="match status" value="2"/>
</dbReference>
<dbReference type="KEGG" id="ole:K0B96_11360"/>
<keyword evidence="7 14" id="KW-0547">Nucleotide-binding</keyword>
<dbReference type="SMART" id="SM01211">
    <property type="entry name" value="GATase_5"/>
    <property type="match status" value="1"/>
</dbReference>
<evidence type="ECO:0000313" key="21">
    <source>
        <dbReference type="Proteomes" id="UP000825051"/>
    </source>
</evidence>
<dbReference type="SUPFAM" id="SSF109736">
    <property type="entry name" value="FGAM synthase PurL, linker domain"/>
    <property type="match status" value="1"/>
</dbReference>
<dbReference type="FunFam" id="3.30.1330.10:FF:000002">
    <property type="entry name" value="Phosphoribosylformylglycinamidine synthase"/>
    <property type="match status" value="1"/>
</dbReference>
<dbReference type="InterPro" id="IPR029062">
    <property type="entry name" value="Class_I_gatase-like"/>
</dbReference>
<dbReference type="PANTHER" id="PTHR10099">
    <property type="entry name" value="PHOSPHORIBOSYLFORMYLGLYCINAMIDINE SYNTHASE"/>
    <property type="match status" value="1"/>
</dbReference>
<dbReference type="Pfam" id="PF22689">
    <property type="entry name" value="FGAR-AT_PurM_N-like"/>
    <property type="match status" value="1"/>
</dbReference>
<dbReference type="FunFam" id="3.30.1330.10:FF:000005">
    <property type="entry name" value="Phosphoribosylformylglycinamidine synthase"/>
    <property type="match status" value="1"/>
</dbReference>
<dbReference type="Gene3D" id="3.40.50.880">
    <property type="match status" value="1"/>
</dbReference>
<dbReference type="EC" id="6.3.5.3" evidence="14"/>
<dbReference type="SUPFAM" id="SSF52317">
    <property type="entry name" value="Class I glutamine amidotransferase-like"/>
    <property type="match status" value="1"/>
</dbReference>
<evidence type="ECO:0000256" key="12">
    <source>
        <dbReference type="ARBA" id="ARBA00052585"/>
    </source>
</evidence>
<evidence type="ECO:0000256" key="3">
    <source>
        <dbReference type="ARBA" id="ARBA00008608"/>
    </source>
</evidence>
<evidence type="ECO:0000256" key="8">
    <source>
        <dbReference type="ARBA" id="ARBA00022755"/>
    </source>
</evidence>
<feature type="region of interest" description="Disordered" evidence="15">
    <location>
        <begin position="1026"/>
        <end position="1082"/>
    </location>
</feature>
<feature type="active site" description="Nucleophile" evidence="14">
    <location>
        <position position="1178"/>
    </location>
</feature>
<comment type="function">
    <text evidence="13 14">Phosphoribosylformylglycinamidine synthase involved in the purines biosynthetic pathway. Catalyzes the ATP-dependent conversion of formylglycinamide ribonucleotide (FGAR) and glutamine to yield formylglycinamidine ribonucleotide (FGAM) and glutamate.</text>
</comment>